<name>A0A6C0CFN9_9ZZZZ</name>
<dbReference type="Pfam" id="PF19067">
    <property type="entry name" value="DUF5763"/>
    <property type="match status" value="1"/>
</dbReference>
<sequence length="232" mass="26324">MLTCQATLKRGNRKCSRQAGDDGFCYQHRKAGLPKVPEVDITCTVCFDDLTTKDDAGLQCRHALHMSCAKQLRDAHCPACRAEITIATSKLSEKQLATIRSRCLEDKNERAEESFRSYMDQDDDVQPIRIDQNLLVQALGRLIPNQGSFDGEDFPFLVAPVRDRVVPMVIFRNPAPGSAEELNLLSWILEQKMGGIEICESEFHEELHFEHPNYSCEYLAWAQNKADTFLED</sequence>
<protein>
    <recommendedName>
        <fullName evidence="1">RING-type domain-containing protein</fullName>
    </recommendedName>
</protein>
<feature type="domain" description="RING-type" evidence="1">
    <location>
        <begin position="43"/>
        <end position="81"/>
    </location>
</feature>
<dbReference type="EMBL" id="MN739411">
    <property type="protein sequence ID" value="QHT03398.1"/>
    <property type="molecule type" value="Genomic_DNA"/>
</dbReference>
<dbReference type="InterPro" id="IPR013083">
    <property type="entry name" value="Znf_RING/FYVE/PHD"/>
</dbReference>
<dbReference type="InterPro" id="IPR043914">
    <property type="entry name" value="DUF5763"/>
</dbReference>
<dbReference type="InterPro" id="IPR001841">
    <property type="entry name" value="Znf_RING"/>
</dbReference>
<organism evidence="2">
    <name type="scientific">viral metagenome</name>
    <dbReference type="NCBI Taxonomy" id="1070528"/>
    <lineage>
        <taxon>unclassified sequences</taxon>
        <taxon>metagenomes</taxon>
        <taxon>organismal metagenomes</taxon>
    </lineage>
</organism>
<evidence type="ECO:0000313" key="2">
    <source>
        <dbReference type="EMBL" id="QHT03398.1"/>
    </source>
</evidence>
<dbReference type="Pfam" id="PF13639">
    <property type="entry name" value="zf-RING_2"/>
    <property type="match status" value="1"/>
</dbReference>
<evidence type="ECO:0000259" key="1">
    <source>
        <dbReference type="PROSITE" id="PS50089"/>
    </source>
</evidence>
<accession>A0A6C0CFN9</accession>
<dbReference type="Gene3D" id="3.30.40.10">
    <property type="entry name" value="Zinc/RING finger domain, C3HC4 (zinc finger)"/>
    <property type="match status" value="1"/>
</dbReference>
<dbReference type="SUPFAM" id="SSF57850">
    <property type="entry name" value="RING/U-box"/>
    <property type="match status" value="1"/>
</dbReference>
<dbReference type="AlphaFoldDB" id="A0A6C0CFN9"/>
<proteinExistence type="predicted"/>
<dbReference type="PROSITE" id="PS50089">
    <property type="entry name" value="ZF_RING_2"/>
    <property type="match status" value="1"/>
</dbReference>
<reference evidence="2" key="1">
    <citation type="journal article" date="2020" name="Nature">
        <title>Giant virus diversity and host interactions through global metagenomics.</title>
        <authorList>
            <person name="Schulz F."/>
            <person name="Roux S."/>
            <person name="Paez-Espino D."/>
            <person name="Jungbluth S."/>
            <person name="Walsh D.A."/>
            <person name="Denef V.J."/>
            <person name="McMahon K.D."/>
            <person name="Konstantinidis K.T."/>
            <person name="Eloe-Fadrosh E.A."/>
            <person name="Kyrpides N.C."/>
            <person name="Woyke T."/>
        </authorList>
    </citation>
    <scope>NUCLEOTIDE SEQUENCE</scope>
    <source>
        <strain evidence="2">GVMAG-M-3300021079-18</strain>
    </source>
</reference>